<sequence length="118" mass="13645">GHIVKDCLKHDKENDQINKGVTFNNVNIYLVEFTETKSDESSEYLKVELVGNDSCGDIRVFSKRKRGKDNNEPATSINKRGKILKVVYENEKLKCYNYMMYIPFSKLTSETDILKKIS</sequence>
<dbReference type="Proteomes" id="UP000789920">
    <property type="component" value="Unassembled WGS sequence"/>
</dbReference>
<organism evidence="1 2">
    <name type="scientific">Racocetra persica</name>
    <dbReference type="NCBI Taxonomy" id="160502"/>
    <lineage>
        <taxon>Eukaryota</taxon>
        <taxon>Fungi</taxon>
        <taxon>Fungi incertae sedis</taxon>
        <taxon>Mucoromycota</taxon>
        <taxon>Glomeromycotina</taxon>
        <taxon>Glomeromycetes</taxon>
        <taxon>Diversisporales</taxon>
        <taxon>Gigasporaceae</taxon>
        <taxon>Racocetra</taxon>
    </lineage>
</organism>
<gene>
    <name evidence="1" type="ORF">RPERSI_LOCUS35894</name>
</gene>
<proteinExistence type="predicted"/>
<accession>A0ACA9SW95</accession>
<protein>
    <submittedName>
        <fullName evidence="1">23032_t:CDS:1</fullName>
    </submittedName>
</protein>
<dbReference type="EMBL" id="CAJVQC010168724">
    <property type="protein sequence ID" value="CAG8850036.1"/>
    <property type="molecule type" value="Genomic_DNA"/>
</dbReference>
<evidence type="ECO:0000313" key="2">
    <source>
        <dbReference type="Proteomes" id="UP000789920"/>
    </source>
</evidence>
<evidence type="ECO:0000313" key="1">
    <source>
        <dbReference type="EMBL" id="CAG8850036.1"/>
    </source>
</evidence>
<feature type="non-terminal residue" evidence="1">
    <location>
        <position position="118"/>
    </location>
</feature>
<keyword evidence="2" id="KW-1185">Reference proteome</keyword>
<comment type="caution">
    <text evidence="1">The sequence shown here is derived from an EMBL/GenBank/DDBJ whole genome shotgun (WGS) entry which is preliminary data.</text>
</comment>
<name>A0ACA9SW95_9GLOM</name>
<reference evidence="1" key="1">
    <citation type="submission" date="2021-06" db="EMBL/GenBank/DDBJ databases">
        <authorList>
            <person name="Kallberg Y."/>
            <person name="Tangrot J."/>
            <person name="Rosling A."/>
        </authorList>
    </citation>
    <scope>NUCLEOTIDE SEQUENCE</scope>
    <source>
        <strain evidence="1">MA461A</strain>
    </source>
</reference>
<feature type="non-terminal residue" evidence="1">
    <location>
        <position position="1"/>
    </location>
</feature>